<comment type="caution">
    <text evidence="9">The sequence shown here is derived from an EMBL/GenBank/DDBJ whole genome shotgun (WGS) entry which is preliminary data.</text>
</comment>
<evidence type="ECO:0000313" key="10">
    <source>
        <dbReference type="Proteomes" id="UP000032279"/>
    </source>
</evidence>
<keyword evidence="4 7" id="KW-0554">One-carbon metabolism</keyword>
<dbReference type="OrthoDB" id="9804315at2"/>
<evidence type="ECO:0000313" key="9">
    <source>
        <dbReference type="EMBL" id="KIS03008.1"/>
    </source>
</evidence>
<reference evidence="9 10" key="1">
    <citation type="submission" date="2013-08" db="EMBL/GenBank/DDBJ databases">
        <title>Lactobacillus wasatchii sp. WDC04, a late gas producing bacteria isolated from aged chedder cheese.</title>
        <authorList>
            <person name="Oberg C.J."/>
            <person name="Culumber M."/>
            <person name="McMahon D.J."/>
            <person name="Broadbent J.R."/>
            <person name="Oberg T.S."/>
            <person name="Ortaki F."/>
        </authorList>
    </citation>
    <scope>NUCLEOTIDE SEQUENCE [LARGE SCALE GENOMIC DNA]</scope>
    <source>
        <strain evidence="9 10">WDC04</strain>
    </source>
</reference>
<dbReference type="GO" id="GO:0006730">
    <property type="term" value="P:one-carbon metabolic process"/>
    <property type="evidence" value="ECO:0007669"/>
    <property type="project" value="UniProtKB-KW"/>
</dbReference>
<comment type="similarity">
    <text evidence="2 7">Belongs to the dihydrofolate reductase family.</text>
</comment>
<dbReference type="Proteomes" id="UP000032279">
    <property type="component" value="Unassembled WGS sequence"/>
</dbReference>
<dbReference type="CDD" id="cd00209">
    <property type="entry name" value="DHFR"/>
    <property type="match status" value="1"/>
</dbReference>
<sequence length="160" mass="18443">MISFIWAEDLDGTIGKNGQLPWHLPADMRRFKEFTTNHTIVMGKRTYESLKRPLPQRRNIVLSNALEPIDGVEIVRDAAELETVLKSLTDDVYIIGGAIVFSTTFGWVNQLIKTVVSGHFAGDTKMIPIDYDKWQLTDRTEYSADETNKYDYAFETWHRK</sequence>
<accession>A0A0D0Y423</accession>
<dbReference type="SUPFAM" id="SSF53597">
    <property type="entry name" value="Dihydrofolate reductase-like"/>
    <property type="match status" value="1"/>
</dbReference>
<dbReference type="Pfam" id="PF00186">
    <property type="entry name" value="DHFR_1"/>
    <property type="match status" value="1"/>
</dbReference>
<dbReference type="PANTHER" id="PTHR48069:SF3">
    <property type="entry name" value="DIHYDROFOLATE REDUCTASE"/>
    <property type="match status" value="1"/>
</dbReference>
<evidence type="ECO:0000256" key="2">
    <source>
        <dbReference type="ARBA" id="ARBA00009539"/>
    </source>
</evidence>
<dbReference type="GO" id="GO:0005829">
    <property type="term" value="C:cytosol"/>
    <property type="evidence" value="ECO:0007669"/>
    <property type="project" value="TreeGrafter"/>
</dbReference>
<evidence type="ECO:0000256" key="5">
    <source>
        <dbReference type="ARBA" id="ARBA00022857"/>
    </source>
</evidence>
<comment type="pathway">
    <text evidence="1 7">Cofactor biosynthesis; tetrahydrofolate biosynthesis; 5,6,7,8-tetrahydrofolate from 7,8-dihydrofolate: step 1/1.</text>
</comment>
<comment type="function">
    <text evidence="7">Key enzyme in folate metabolism. Catalyzes an essential reaction for de novo glycine and purine synthesis, and for DNA precursor synthesis.</text>
</comment>
<evidence type="ECO:0000256" key="4">
    <source>
        <dbReference type="ARBA" id="ARBA00022563"/>
    </source>
</evidence>
<dbReference type="InterPro" id="IPR012259">
    <property type="entry name" value="DHFR"/>
</dbReference>
<dbReference type="EMBL" id="AWTT01000035">
    <property type="protein sequence ID" value="KIS03008.1"/>
    <property type="molecule type" value="Genomic_DNA"/>
</dbReference>
<dbReference type="PRINTS" id="PR00070">
    <property type="entry name" value="DHFR"/>
</dbReference>
<dbReference type="InterPro" id="IPR001796">
    <property type="entry name" value="DHFR_dom"/>
</dbReference>
<protein>
    <recommendedName>
        <fullName evidence="3 7">Dihydrofolate reductase</fullName>
        <ecNumber evidence="3 7">1.5.1.3</ecNumber>
    </recommendedName>
</protein>
<dbReference type="PROSITE" id="PS51330">
    <property type="entry name" value="DHFR_2"/>
    <property type="match status" value="1"/>
</dbReference>
<dbReference type="EC" id="1.5.1.3" evidence="3 7"/>
<dbReference type="InterPro" id="IPR024072">
    <property type="entry name" value="DHFR-like_dom_sf"/>
</dbReference>
<dbReference type="GO" id="GO:0046452">
    <property type="term" value="P:dihydrofolate metabolic process"/>
    <property type="evidence" value="ECO:0007669"/>
    <property type="project" value="TreeGrafter"/>
</dbReference>
<proteinExistence type="inferred from homology"/>
<dbReference type="UniPathway" id="UPA00077">
    <property type="reaction ID" value="UER00158"/>
</dbReference>
<dbReference type="GO" id="GO:0046654">
    <property type="term" value="P:tetrahydrofolate biosynthetic process"/>
    <property type="evidence" value="ECO:0007669"/>
    <property type="project" value="UniProtKB-UniPathway"/>
</dbReference>
<dbReference type="PATRIC" id="fig|1335616.4.peg.1390"/>
<keyword evidence="10" id="KW-1185">Reference proteome</keyword>
<dbReference type="RefSeq" id="WP_044011116.1">
    <property type="nucleotide sequence ID" value="NZ_AWTT01000035.1"/>
</dbReference>
<dbReference type="STRING" id="1335616.WDC_1387"/>
<keyword evidence="5 7" id="KW-0521">NADP</keyword>
<keyword evidence="6 7" id="KW-0560">Oxidoreductase</keyword>
<evidence type="ECO:0000256" key="7">
    <source>
        <dbReference type="PIRNR" id="PIRNR000194"/>
    </source>
</evidence>
<dbReference type="PANTHER" id="PTHR48069">
    <property type="entry name" value="DIHYDROFOLATE REDUCTASE"/>
    <property type="match status" value="1"/>
</dbReference>
<dbReference type="Gene3D" id="3.40.430.10">
    <property type="entry name" value="Dihydrofolate Reductase, subunit A"/>
    <property type="match status" value="1"/>
</dbReference>
<dbReference type="GO" id="GO:0050661">
    <property type="term" value="F:NADP binding"/>
    <property type="evidence" value="ECO:0007669"/>
    <property type="project" value="InterPro"/>
</dbReference>
<organism evidence="9 10">
    <name type="scientific">Paucilactobacillus wasatchensis</name>
    <dbReference type="NCBI Taxonomy" id="1335616"/>
    <lineage>
        <taxon>Bacteria</taxon>
        <taxon>Bacillati</taxon>
        <taxon>Bacillota</taxon>
        <taxon>Bacilli</taxon>
        <taxon>Lactobacillales</taxon>
        <taxon>Lactobacillaceae</taxon>
        <taxon>Paucilactobacillus</taxon>
    </lineage>
</organism>
<dbReference type="GO" id="GO:0046655">
    <property type="term" value="P:folic acid metabolic process"/>
    <property type="evidence" value="ECO:0007669"/>
    <property type="project" value="TreeGrafter"/>
</dbReference>
<comment type="catalytic activity">
    <reaction evidence="7">
        <text>(6S)-5,6,7,8-tetrahydrofolate + NADP(+) = 7,8-dihydrofolate + NADPH + H(+)</text>
        <dbReference type="Rhea" id="RHEA:15009"/>
        <dbReference type="ChEBI" id="CHEBI:15378"/>
        <dbReference type="ChEBI" id="CHEBI:57451"/>
        <dbReference type="ChEBI" id="CHEBI:57453"/>
        <dbReference type="ChEBI" id="CHEBI:57783"/>
        <dbReference type="ChEBI" id="CHEBI:58349"/>
        <dbReference type="EC" id="1.5.1.3"/>
    </reaction>
</comment>
<dbReference type="AlphaFoldDB" id="A0A0D0Y423"/>
<feature type="domain" description="DHFR" evidence="8">
    <location>
        <begin position="1"/>
        <end position="159"/>
    </location>
</feature>
<evidence type="ECO:0000256" key="6">
    <source>
        <dbReference type="ARBA" id="ARBA00023002"/>
    </source>
</evidence>
<dbReference type="PIRSF" id="PIRSF000194">
    <property type="entry name" value="DHFR"/>
    <property type="match status" value="1"/>
</dbReference>
<evidence type="ECO:0000259" key="8">
    <source>
        <dbReference type="PROSITE" id="PS51330"/>
    </source>
</evidence>
<name>A0A0D0Y423_9LACO</name>
<evidence type="ECO:0000256" key="3">
    <source>
        <dbReference type="ARBA" id="ARBA00012856"/>
    </source>
</evidence>
<gene>
    <name evidence="9" type="ORF">WDC_1387</name>
</gene>
<evidence type="ECO:0000256" key="1">
    <source>
        <dbReference type="ARBA" id="ARBA00004903"/>
    </source>
</evidence>
<dbReference type="GO" id="GO:0004146">
    <property type="term" value="F:dihydrofolate reductase activity"/>
    <property type="evidence" value="ECO:0007669"/>
    <property type="project" value="UniProtKB-EC"/>
</dbReference>